<keyword evidence="3" id="KW-0349">Heme</keyword>
<evidence type="ECO:0000256" key="5">
    <source>
        <dbReference type="ARBA" id="ARBA00023002"/>
    </source>
</evidence>
<dbReference type="InterPro" id="IPR001128">
    <property type="entry name" value="Cyt_P450"/>
</dbReference>
<evidence type="ECO:0000256" key="3">
    <source>
        <dbReference type="ARBA" id="ARBA00022617"/>
    </source>
</evidence>
<comment type="caution">
    <text evidence="9">The sequence shown here is derived from an EMBL/GenBank/DDBJ whole genome shotgun (WGS) entry which is preliminary data.</text>
</comment>
<evidence type="ECO:0000256" key="1">
    <source>
        <dbReference type="ARBA" id="ARBA00001971"/>
    </source>
</evidence>
<dbReference type="AlphaFoldDB" id="A0A2I0KB97"/>
<organism evidence="9 10">
    <name type="scientific">Punica granatum</name>
    <name type="common">Pomegranate</name>
    <dbReference type="NCBI Taxonomy" id="22663"/>
    <lineage>
        <taxon>Eukaryota</taxon>
        <taxon>Viridiplantae</taxon>
        <taxon>Streptophyta</taxon>
        <taxon>Embryophyta</taxon>
        <taxon>Tracheophyta</taxon>
        <taxon>Spermatophyta</taxon>
        <taxon>Magnoliopsida</taxon>
        <taxon>eudicotyledons</taxon>
        <taxon>Gunneridae</taxon>
        <taxon>Pentapetalae</taxon>
        <taxon>rosids</taxon>
        <taxon>malvids</taxon>
        <taxon>Myrtales</taxon>
        <taxon>Lythraceae</taxon>
        <taxon>Punica</taxon>
    </lineage>
</organism>
<evidence type="ECO:0000256" key="7">
    <source>
        <dbReference type="ARBA" id="ARBA00023033"/>
    </source>
</evidence>
<dbReference type="EMBL" id="PGOL01000729">
    <property type="protein sequence ID" value="PKI65788.1"/>
    <property type="molecule type" value="Genomic_DNA"/>
</dbReference>
<dbReference type="GO" id="GO:0020037">
    <property type="term" value="F:heme binding"/>
    <property type="evidence" value="ECO:0007669"/>
    <property type="project" value="InterPro"/>
</dbReference>
<name>A0A2I0KB97_PUNGR</name>
<evidence type="ECO:0000313" key="9">
    <source>
        <dbReference type="EMBL" id="PKI65788.1"/>
    </source>
</evidence>
<proteinExistence type="inferred from homology"/>
<protein>
    <recommendedName>
        <fullName evidence="11">Cytochrome P450 704C1-like</fullName>
    </recommendedName>
</protein>
<evidence type="ECO:0000256" key="4">
    <source>
        <dbReference type="ARBA" id="ARBA00022723"/>
    </source>
</evidence>
<evidence type="ECO:0000256" key="6">
    <source>
        <dbReference type="ARBA" id="ARBA00023004"/>
    </source>
</evidence>
<dbReference type="Gene3D" id="1.10.630.10">
    <property type="entry name" value="Cytochrome P450"/>
    <property type="match status" value="1"/>
</dbReference>
<evidence type="ECO:0000256" key="8">
    <source>
        <dbReference type="SAM" id="Phobius"/>
    </source>
</evidence>
<keyword evidence="7" id="KW-0503">Monooxygenase</keyword>
<evidence type="ECO:0000256" key="2">
    <source>
        <dbReference type="ARBA" id="ARBA00010617"/>
    </source>
</evidence>
<dbReference type="GO" id="GO:0004497">
    <property type="term" value="F:monooxygenase activity"/>
    <property type="evidence" value="ECO:0007669"/>
    <property type="project" value="UniProtKB-KW"/>
</dbReference>
<feature type="non-terminal residue" evidence="9">
    <location>
        <position position="1"/>
    </location>
</feature>
<keyword evidence="10" id="KW-1185">Reference proteome</keyword>
<keyword evidence="4" id="KW-0479">Metal-binding</keyword>
<comment type="cofactor">
    <cofactor evidence="1">
        <name>heme</name>
        <dbReference type="ChEBI" id="CHEBI:30413"/>
    </cofactor>
</comment>
<dbReference type="GO" id="GO:0005506">
    <property type="term" value="F:iron ion binding"/>
    <property type="evidence" value="ECO:0007669"/>
    <property type="project" value="InterPro"/>
</dbReference>
<dbReference type="SUPFAM" id="SSF48264">
    <property type="entry name" value="Cytochrome P450"/>
    <property type="match status" value="1"/>
</dbReference>
<gene>
    <name evidence="9" type="ORF">CRG98_013860</name>
</gene>
<reference evidence="9 10" key="1">
    <citation type="submission" date="2017-11" db="EMBL/GenBank/DDBJ databases">
        <title>De-novo sequencing of pomegranate (Punica granatum L.) genome.</title>
        <authorList>
            <person name="Akparov Z."/>
            <person name="Amiraslanov A."/>
            <person name="Hajiyeva S."/>
            <person name="Abbasov M."/>
            <person name="Kaur K."/>
            <person name="Hamwieh A."/>
            <person name="Solovyev V."/>
            <person name="Salamov A."/>
            <person name="Braich B."/>
            <person name="Kosarev P."/>
            <person name="Mahmoud A."/>
            <person name="Hajiyev E."/>
            <person name="Babayeva S."/>
            <person name="Izzatullayeva V."/>
            <person name="Mammadov A."/>
            <person name="Mammadov A."/>
            <person name="Sharifova S."/>
            <person name="Ojaghi J."/>
            <person name="Eynullazada K."/>
            <person name="Bayramov B."/>
            <person name="Abdulazimova A."/>
            <person name="Shahmuradov I."/>
        </authorList>
    </citation>
    <scope>NUCLEOTIDE SEQUENCE [LARGE SCALE GENOMIC DNA]</scope>
    <source>
        <strain evidence="10">cv. AG2017</strain>
        <tissue evidence="9">Leaf</tissue>
    </source>
</reference>
<keyword evidence="8" id="KW-0812">Transmembrane</keyword>
<dbReference type="STRING" id="22663.A0A2I0KB97"/>
<keyword evidence="5" id="KW-0560">Oxidoreductase</keyword>
<dbReference type="InterPro" id="IPR036396">
    <property type="entry name" value="Cyt_P450_sf"/>
</dbReference>
<comment type="similarity">
    <text evidence="2">Belongs to the cytochrome P450 family.</text>
</comment>
<dbReference type="PANTHER" id="PTHR24296">
    <property type="entry name" value="CYTOCHROME P450"/>
    <property type="match status" value="1"/>
</dbReference>
<dbReference type="Pfam" id="PF00067">
    <property type="entry name" value="p450"/>
    <property type="match status" value="1"/>
</dbReference>
<keyword evidence="6" id="KW-0408">Iron</keyword>
<keyword evidence="8" id="KW-0472">Membrane</keyword>
<dbReference type="GO" id="GO:0016705">
    <property type="term" value="F:oxidoreductase activity, acting on paired donors, with incorporation or reduction of molecular oxygen"/>
    <property type="evidence" value="ECO:0007669"/>
    <property type="project" value="InterPro"/>
</dbReference>
<accession>A0A2I0KB97</accession>
<feature type="transmembrane region" description="Helical" evidence="8">
    <location>
        <begin position="6"/>
        <end position="28"/>
    </location>
</feature>
<keyword evidence="8" id="KW-1133">Transmembrane helix</keyword>
<dbReference type="Proteomes" id="UP000233551">
    <property type="component" value="Unassembled WGS sequence"/>
</dbReference>
<sequence length="235" mass="27035">TFLAKTPVLVVLGSFHFLVLAFVASFLFSQLVHFNRLFDYQTSLALSTILKDMLMRLTLDSIFKVGFRVELNTLSGSDDFGNTFTKAFDDSNVIVYWRYADPLWKFAVQKEFDGGQYHGSKVKKGGGLNYIAYAVGRMTSLWGEDAETFRPERWLNENGDFRPESPYKFTAFHLTAGPRICLGKELAYMQMKILAALLLNFFEFRLMDETKEAEYRTMFTLHMDQGLHLYALARS</sequence>
<evidence type="ECO:0008006" key="11">
    <source>
        <dbReference type="Google" id="ProtNLM"/>
    </source>
</evidence>
<evidence type="ECO:0000313" key="10">
    <source>
        <dbReference type="Proteomes" id="UP000233551"/>
    </source>
</evidence>